<dbReference type="EMBL" id="JBIMZQ010000052">
    <property type="protein sequence ID" value="KAL3658668.1"/>
    <property type="molecule type" value="Genomic_DNA"/>
</dbReference>
<protein>
    <submittedName>
        <fullName evidence="1">Uncharacterized protein</fullName>
    </submittedName>
</protein>
<comment type="caution">
    <text evidence="1">The sequence shown here is derived from an EMBL/GenBank/DDBJ whole genome shotgun (WGS) entry which is preliminary data.</text>
</comment>
<evidence type="ECO:0000313" key="2">
    <source>
        <dbReference type="Proteomes" id="UP001632037"/>
    </source>
</evidence>
<accession>A0ABD3EW33</accession>
<keyword evidence="2" id="KW-1185">Reference proteome</keyword>
<name>A0ABD3EW33_9STRA</name>
<gene>
    <name evidence="1" type="ORF">V7S43_016304</name>
</gene>
<proteinExistence type="predicted"/>
<evidence type="ECO:0000313" key="1">
    <source>
        <dbReference type="EMBL" id="KAL3658668.1"/>
    </source>
</evidence>
<organism evidence="1 2">
    <name type="scientific">Phytophthora oleae</name>
    <dbReference type="NCBI Taxonomy" id="2107226"/>
    <lineage>
        <taxon>Eukaryota</taxon>
        <taxon>Sar</taxon>
        <taxon>Stramenopiles</taxon>
        <taxon>Oomycota</taxon>
        <taxon>Peronosporomycetes</taxon>
        <taxon>Peronosporales</taxon>
        <taxon>Peronosporaceae</taxon>
        <taxon>Phytophthora</taxon>
    </lineage>
</organism>
<sequence>MAHLFGYVTPFSSVTGSDTSGHTTLGQYEVVLPSVEFDACWEGVGGGNGEGSDREAGGKLHLVLNLRDDGCEIASKKRNGPV</sequence>
<dbReference type="Proteomes" id="UP001632037">
    <property type="component" value="Unassembled WGS sequence"/>
</dbReference>
<reference evidence="1 2" key="1">
    <citation type="submission" date="2024-09" db="EMBL/GenBank/DDBJ databases">
        <title>Genome sequencing and assembly of Phytophthora oleae, isolate VK10A, causative agent of rot of olive drupes.</title>
        <authorList>
            <person name="Conti Taguali S."/>
            <person name="Riolo M."/>
            <person name="La Spada F."/>
            <person name="Cacciola S.O."/>
            <person name="Dionisio G."/>
        </authorList>
    </citation>
    <scope>NUCLEOTIDE SEQUENCE [LARGE SCALE GENOMIC DNA]</scope>
    <source>
        <strain evidence="1 2">VK10A</strain>
    </source>
</reference>
<dbReference type="AlphaFoldDB" id="A0ABD3EW33"/>